<name>K0R1B3_THAOC</name>
<dbReference type="AlphaFoldDB" id="K0R1B3"/>
<feature type="region of interest" description="Disordered" evidence="1">
    <location>
        <begin position="356"/>
        <end position="398"/>
    </location>
</feature>
<feature type="compositionally biased region" description="Low complexity" evidence="1">
    <location>
        <begin position="361"/>
        <end position="378"/>
    </location>
</feature>
<accession>K0R1B3</accession>
<evidence type="ECO:0000313" key="3">
    <source>
        <dbReference type="Proteomes" id="UP000266841"/>
    </source>
</evidence>
<dbReference type="OrthoDB" id="9991317at2759"/>
<dbReference type="Proteomes" id="UP000266841">
    <property type="component" value="Unassembled WGS sequence"/>
</dbReference>
<feature type="region of interest" description="Disordered" evidence="1">
    <location>
        <begin position="117"/>
        <end position="152"/>
    </location>
</feature>
<dbReference type="eggNOG" id="KOG4626">
    <property type="taxonomic scope" value="Eukaryota"/>
</dbReference>
<keyword evidence="3" id="KW-1185">Reference proteome</keyword>
<protein>
    <submittedName>
        <fullName evidence="2">Uncharacterized protein</fullName>
    </submittedName>
</protein>
<organism evidence="2 3">
    <name type="scientific">Thalassiosira oceanica</name>
    <name type="common">Marine diatom</name>
    <dbReference type="NCBI Taxonomy" id="159749"/>
    <lineage>
        <taxon>Eukaryota</taxon>
        <taxon>Sar</taxon>
        <taxon>Stramenopiles</taxon>
        <taxon>Ochrophyta</taxon>
        <taxon>Bacillariophyta</taxon>
        <taxon>Coscinodiscophyceae</taxon>
        <taxon>Thalassiosirophycidae</taxon>
        <taxon>Thalassiosirales</taxon>
        <taxon>Thalassiosiraceae</taxon>
        <taxon>Thalassiosira</taxon>
    </lineage>
</organism>
<reference evidence="2 3" key="1">
    <citation type="journal article" date="2012" name="Genome Biol.">
        <title>Genome and low-iron response of an oceanic diatom adapted to chronic iron limitation.</title>
        <authorList>
            <person name="Lommer M."/>
            <person name="Specht M."/>
            <person name="Roy A.S."/>
            <person name="Kraemer L."/>
            <person name="Andreson R."/>
            <person name="Gutowska M.A."/>
            <person name="Wolf J."/>
            <person name="Bergner S.V."/>
            <person name="Schilhabel M.B."/>
            <person name="Klostermeier U.C."/>
            <person name="Beiko R.G."/>
            <person name="Rosenstiel P."/>
            <person name="Hippler M."/>
            <person name="Laroche J."/>
        </authorList>
    </citation>
    <scope>NUCLEOTIDE SEQUENCE [LARGE SCALE GENOMIC DNA]</scope>
    <source>
        <strain evidence="2 3">CCMP1005</strain>
    </source>
</reference>
<sequence length="398" mass="42275">MRPEQALLPRATSNALLGLGALPQASRRSRPDQRGAGSWWTGGPDENESSKSKSSGGAKVLQGGRTECQSSHHRGKVTGGAWSWSVPHDVEGTTVRACGRHSWSQHCPRSDVADAGAEAGAKTDRPISRSGGHHVQRQRPNRLRAPGEDERASCRRTGACHIGPYLIREGGGAGEGPSYDTVGLQPAACGRASHTTPRSPSSTRRRTSSTSLKKGGGASSQVDYVRTAQESIAGLGLDVLFHLDLTMSKFVHLVASGTRLAPAQGMSHGHPTTSGIGPSRMDYYVSWGVAELPTDNEYFKEGEMLLLWPGDVPDYVPRVTPDARASMDAASARREFLAARSHCTCACRSLRSPALRSTACSRGPPGRSRRGPGPLSRQPGRRAQVRVREGGGRGQGGL</sequence>
<gene>
    <name evidence="2" type="ORF">THAOC_35721</name>
</gene>
<feature type="region of interest" description="Disordered" evidence="1">
    <location>
        <begin position="1"/>
        <end position="82"/>
    </location>
</feature>
<evidence type="ECO:0000256" key="1">
    <source>
        <dbReference type="SAM" id="MobiDB-lite"/>
    </source>
</evidence>
<evidence type="ECO:0000313" key="2">
    <source>
        <dbReference type="EMBL" id="EJK45660.1"/>
    </source>
</evidence>
<feature type="compositionally biased region" description="Basic residues" evidence="1">
    <location>
        <begin position="131"/>
        <end position="142"/>
    </location>
</feature>
<comment type="caution">
    <text evidence="2">The sequence shown here is derived from an EMBL/GenBank/DDBJ whole genome shotgun (WGS) entry which is preliminary data.</text>
</comment>
<feature type="region of interest" description="Disordered" evidence="1">
    <location>
        <begin position="176"/>
        <end position="222"/>
    </location>
</feature>
<dbReference type="EMBL" id="AGNL01048355">
    <property type="protein sequence ID" value="EJK45660.1"/>
    <property type="molecule type" value="Genomic_DNA"/>
</dbReference>
<dbReference type="Gene3D" id="3.40.50.11380">
    <property type="match status" value="1"/>
</dbReference>
<proteinExistence type="predicted"/>